<dbReference type="InterPro" id="IPR041715">
    <property type="entry name" value="HisRS-like_core"/>
</dbReference>
<proteinExistence type="predicted"/>
<dbReference type="GO" id="GO:0004821">
    <property type="term" value="F:histidine-tRNA ligase activity"/>
    <property type="evidence" value="ECO:0007669"/>
    <property type="project" value="TreeGrafter"/>
</dbReference>
<sequence length="619" mass="64872">MSSSTITVGGRLFTFEDILKVAVAGDGVVLDEGAANKLADVSQTSTQTAADLQAVIKDLSPGVKDVFEKQGIEAVRAGLLIKMSQLLGPNSGVGRAVLTRLAEQLSESQELKLTASTSANGSAPAAAAAVDAEAAFVSAVSASLGPSPSPSEAAKLAHPDCCLVGRLCLSLEVSRLLQTFANCVFGLSAEALAVSPSVLFDPAKFENALSQNQSVTASAKQMRSLMDASALAAEASKREKTAYEERIAGALPLLSRLPRVAGALCEAVAGVDKPLRVEIRKKIVDSSAVSATASGGGGGGKEGGKKGKKEKGAKDKEGGAASSSSSSSASFCDSGVTYWEPMEVPVMSLILSLRESGALALKTLDKVLEGSGESPASFARPSPPPALALPSPGETPPTFFVNALDEALTFAHKSLLALLAAALSRLQKMERTVLSEAADQKRRKEEAMRKRAEEKGEPIPANAAAASAAEKKARLNCGRGTTSIRKDLLELASLPSEVEEHGELPNFTQILSAIEVSFGGLKLLGMKGLADKLEKAMTASNQETRRPKLPKGTQDFSPVRMAIREEVFRTITSVFKRHGAVQIDTPVFELRETLLGKYGEDQKLIYDLKDQGGELLSLR</sequence>
<dbReference type="GO" id="GO:0005829">
    <property type="term" value="C:cytosol"/>
    <property type="evidence" value="ECO:0007669"/>
    <property type="project" value="TreeGrafter"/>
</dbReference>
<dbReference type="GO" id="GO:0032543">
    <property type="term" value="P:mitochondrial translation"/>
    <property type="evidence" value="ECO:0007669"/>
    <property type="project" value="TreeGrafter"/>
</dbReference>
<evidence type="ECO:0000259" key="2">
    <source>
        <dbReference type="Pfam" id="PF13393"/>
    </source>
</evidence>
<evidence type="ECO:0000256" key="1">
    <source>
        <dbReference type="SAM" id="MobiDB-lite"/>
    </source>
</evidence>
<dbReference type="EMBL" id="CDMZ01003508">
    <property type="protein sequence ID" value="CEM46651.1"/>
    <property type="molecule type" value="Genomic_DNA"/>
</dbReference>
<dbReference type="GO" id="GO:0005739">
    <property type="term" value="C:mitochondrion"/>
    <property type="evidence" value="ECO:0007669"/>
    <property type="project" value="TreeGrafter"/>
</dbReference>
<reference evidence="3" key="1">
    <citation type="submission" date="2014-11" db="EMBL/GenBank/DDBJ databases">
        <authorList>
            <person name="Otto D Thomas"/>
            <person name="Naeem Raeece"/>
        </authorList>
    </citation>
    <scope>NUCLEOTIDE SEQUENCE</scope>
</reference>
<gene>
    <name evidence="3" type="ORF">Cvel_30321</name>
</gene>
<dbReference type="Pfam" id="PF13393">
    <property type="entry name" value="tRNA-synt_His"/>
    <property type="match status" value="1"/>
</dbReference>
<evidence type="ECO:0000313" key="3">
    <source>
        <dbReference type="EMBL" id="CEM46651.1"/>
    </source>
</evidence>
<accession>A0A0G4HQT8</accession>
<dbReference type="AlphaFoldDB" id="A0A0G4HQT8"/>
<protein>
    <recommendedName>
        <fullName evidence="2">Class II Histidinyl-tRNA synthetase (HisRS)-like catalytic core domain-containing protein</fullName>
    </recommendedName>
</protein>
<feature type="region of interest" description="Disordered" evidence="1">
    <location>
        <begin position="434"/>
        <end position="467"/>
    </location>
</feature>
<dbReference type="SUPFAM" id="SSF55681">
    <property type="entry name" value="Class II aaRS and biotin synthetases"/>
    <property type="match status" value="1"/>
</dbReference>
<feature type="region of interest" description="Disordered" evidence="1">
    <location>
        <begin position="290"/>
        <end position="330"/>
    </location>
</feature>
<feature type="domain" description="Class II Histidinyl-tRNA synthetase (HisRS)-like catalytic core" evidence="2">
    <location>
        <begin position="552"/>
        <end position="619"/>
    </location>
</feature>
<dbReference type="InterPro" id="IPR008948">
    <property type="entry name" value="L-Aspartase-like"/>
</dbReference>
<dbReference type="SUPFAM" id="SSF48557">
    <property type="entry name" value="L-aspartase-like"/>
    <property type="match status" value="1"/>
</dbReference>
<dbReference type="PANTHER" id="PTHR11476">
    <property type="entry name" value="HISTIDYL-TRNA SYNTHETASE"/>
    <property type="match status" value="1"/>
</dbReference>
<feature type="compositionally biased region" description="Basic and acidic residues" evidence="1">
    <location>
        <begin position="302"/>
        <end position="318"/>
    </location>
</feature>
<dbReference type="InterPro" id="IPR045864">
    <property type="entry name" value="aa-tRNA-synth_II/BPL/LPL"/>
</dbReference>
<feature type="compositionally biased region" description="Basic and acidic residues" evidence="1">
    <location>
        <begin position="434"/>
        <end position="457"/>
    </location>
</feature>
<dbReference type="PANTHER" id="PTHR11476:SF7">
    <property type="entry name" value="HISTIDINE--TRNA LIGASE"/>
    <property type="match status" value="1"/>
</dbReference>
<organism evidence="3">
    <name type="scientific">Chromera velia CCMP2878</name>
    <dbReference type="NCBI Taxonomy" id="1169474"/>
    <lineage>
        <taxon>Eukaryota</taxon>
        <taxon>Sar</taxon>
        <taxon>Alveolata</taxon>
        <taxon>Colpodellida</taxon>
        <taxon>Chromeraceae</taxon>
        <taxon>Chromera</taxon>
    </lineage>
</organism>
<dbReference type="GO" id="GO:0006427">
    <property type="term" value="P:histidyl-tRNA aminoacylation"/>
    <property type="evidence" value="ECO:0007669"/>
    <property type="project" value="TreeGrafter"/>
</dbReference>
<dbReference type="Gene3D" id="3.30.930.10">
    <property type="entry name" value="Bira Bifunctional Protein, Domain 2"/>
    <property type="match status" value="1"/>
</dbReference>
<name>A0A0G4HQT8_9ALVE</name>
<dbReference type="GO" id="GO:0003723">
    <property type="term" value="F:RNA binding"/>
    <property type="evidence" value="ECO:0007669"/>
    <property type="project" value="TreeGrafter"/>
</dbReference>
<dbReference type="VEuPathDB" id="CryptoDB:Cvel_30321"/>
<feature type="compositionally biased region" description="Low complexity" evidence="1">
    <location>
        <begin position="319"/>
        <end position="330"/>
    </location>
</feature>